<dbReference type="InterPro" id="IPR005119">
    <property type="entry name" value="LysR_subst-bd"/>
</dbReference>
<evidence type="ECO:0000256" key="4">
    <source>
        <dbReference type="ARBA" id="ARBA00023163"/>
    </source>
</evidence>
<dbReference type="Pfam" id="PF00126">
    <property type="entry name" value="HTH_1"/>
    <property type="match status" value="1"/>
</dbReference>
<dbReference type="PANTHER" id="PTHR30537">
    <property type="entry name" value="HTH-TYPE TRANSCRIPTIONAL REGULATOR"/>
    <property type="match status" value="1"/>
</dbReference>
<keyword evidence="4" id="KW-0804">Transcription</keyword>
<dbReference type="Proteomes" id="UP000464013">
    <property type="component" value="Chromosome"/>
</dbReference>
<evidence type="ECO:0000256" key="3">
    <source>
        <dbReference type="ARBA" id="ARBA00023125"/>
    </source>
</evidence>
<evidence type="ECO:0000313" key="6">
    <source>
        <dbReference type="EMBL" id="QHC48578.1"/>
    </source>
</evidence>
<dbReference type="GO" id="GO:0006351">
    <property type="term" value="P:DNA-templated transcription"/>
    <property type="evidence" value="ECO:0007669"/>
    <property type="project" value="TreeGrafter"/>
</dbReference>
<dbReference type="KEGG" id="htx:EKK97_01780"/>
<dbReference type="FunFam" id="1.10.10.10:FF:000001">
    <property type="entry name" value="LysR family transcriptional regulator"/>
    <property type="match status" value="1"/>
</dbReference>
<dbReference type="PROSITE" id="PS50931">
    <property type="entry name" value="HTH_LYSR"/>
    <property type="match status" value="1"/>
</dbReference>
<dbReference type="GO" id="GO:0043565">
    <property type="term" value="F:sequence-specific DNA binding"/>
    <property type="evidence" value="ECO:0007669"/>
    <property type="project" value="TreeGrafter"/>
</dbReference>
<dbReference type="InterPro" id="IPR058163">
    <property type="entry name" value="LysR-type_TF_proteobact-type"/>
</dbReference>
<accession>A0A6I6SD81</accession>
<dbReference type="RefSeq" id="WP_159548341.1">
    <property type="nucleotide sequence ID" value="NZ_CP035042.1"/>
</dbReference>
<dbReference type="PRINTS" id="PR00039">
    <property type="entry name" value="HTHLYSR"/>
</dbReference>
<evidence type="ECO:0000259" key="5">
    <source>
        <dbReference type="PROSITE" id="PS50931"/>
    </source>
</evidence>
<keyword evidence="7" id="KW-1185">Reference proteome</keyword>
<keyword evidence="3" id="KW-0238">DNA-binding</keyword>
<dbReference type="GO" id="GO:0003700">
    <property type="term" value="F:DNA-binding transcription factor activity"/>
    <property type="evidence" value="ECO:0007669"/>
    <property type="project" value="InterPro"/>
</dbReference>
<dbReference type="Pfam" id="PF03466">
    <property type="entry name" value="LysR_substrate"/>
    <property type="match status" value="1"/>
</dbReference>
<dbReference type="SUPFAM" id="SSF53850">
    <property type="entry name" value="Periplasmic binding protein-like II"/>
    <property type="match status" value="1"/>
</dbReference>
<dbReference type="SUPFAM" id="SSF46785">
    <property type="entry name" value="Winged helix' DNA-binding domain"/>
    <property type="match status" value="1"/>
</dbReference>
<gene>
    <name evidence="6" type="ORF">EKK97_01780</name>
</gene>
<keyword evidence="2" id="KW-0805">Transcription regulation</keyword>
<dbReference type="InterPro" id="IPR036388">
    <property type="entry name" value="WH-like_DNA-bd_sf"/>
</dbReference>
<dbReference type="Gene3D" id="3.40.190.290">
    <property type="match status" value="1"/>
</dbReference>
<protein>
    <submittedName>
        <fullName evidence="6">LysR family transcriptional regulator</fullName>
    </submittedName>
</protein>
<dbReference type="PANTHER" id="PTHR30537:SF66">
    <property type="entry name" value="IRON-REGULATED VIRULENCE REGULATORY PROTEIN IRGB"/>
    <property type="match status" value="1"/>
</dbReference>
<proteinExistence type="inferred from homology"/>
<evidence type="ECO:0000256" key="2">
    <source>
        <dbReference type="ARBA" id="ARBA00023015"/>
    </source>
</evidence>
<dbReference type="AlphaFoldDB" id="A0A6I6SD81"/>
<dbReference type="EMBL" id="CP035042">
    <property type="protein sequence ID" value="QHC48578.1"/>
    <property type="molecule type" value="Genomic_DNA"/>
</dbReference>
<organism evidence="6 7">
    <name type="scientific">Billgrantia tianxiuensis</name>
    <dbReference type="NCBI Taxonomy" id="2497861"/>
    <lineage>
        <taxon>Bacteria</taxon>
        <taxon>Pseudomonadati</taxon>
        <taxon>Pseudomonadota</taxon>
        <taxon>Gammaproteobacteria</taxon>
        <taxon>Oceanospirillales</taxon>
        <taxon>Halomonadaceae</taxon>
        <taxon>Billgrantia</taxon>
    </lineage>
</organism>
<evidence type="ECO:0000313" key="7">
    <source>
        <dbReference type="Proteomes" id="UP000464013"/>
    </source>
</evidence>
<evidence type="ECO:0000256" key="1">
    <source>
        <dbReference type="ARBA" id="ARBA00009437"/>
    </source>
</evidence>
<name>A0A6I6SD81_9GAMM</name>
<dbReference type="InterPro" id="IPR036390">
    <property type="entry name" value="WH_DNA-bd_sf"/>
</dbReference>
<dbReference type="InterPro" id="IPR000847">
    <property type="entry name" value="LysR_HTH_N"/>
</dbReference>
<dbReference type="Gene3D" id="1.10.10.10">
    <property type="entry name" value="Winged helix-like DNA-binding domain superfamily/Winged helix DNA-binding domain"/>
    <property type="match status" value="1"/>
</dbReference>
<comment type="similarity">
    <text evidence="1">Belongs to the LysR transcriptional regulatory family.</text>
</comment>
<feature type="domain" description="HTH lysR-type" evidence="5">
    <location>
        <begin position="1"/>
        <end position="59"/>
    </location>
</feature>
<reference evidence="6 7" key="1">
    <citation type="submission" date="2019-01" db="EMBL/GenBank/DDBJ databases">
        <title>Complete genome of a denitifying bacterium Halomons sp. BC-M4-5.</title>
        <authorList>
            <person name="Wang L."/>
            <person name="Shao Z."/>
        </authorList>
    </citation>
    <scope>NUCLEOTIDE SEQUENCE [LARGE SCALE GENOMIC DNA]</scope>
    <source>
        <strain evidence="6 7">BC-M4-5</strain>
    </source>
</reference>
<dbReference type="OrthoDB" id="6183733at2"/>
<sequence length="321" mass="36039">MYDLDELLAFDHVMRSGSLTRSARALNLAKSTLSRRISQLERQLGQSLLRRQSNRLLPTEAGQLFHAYCRQILELAEQSHQALEELSEEVSGELHVATHNALARSWLASSLAQFMSLHPAVRLTLQTCPTPPLSAESQIVTLWLGEVHGSELRQETLGWLGRSLYGHPDYFVQRGHPQHPRELTQHAWIDLLGEAEHGLILTHPQQGEFRFTPPESRFRVDQQMLHGDTIARGHGLGIMPDWMAAARERAHPGTLERCLPEWSLAPTPVTLLYPYGPRPRRLSALLTFLRQATPAEWEPSLGEPGTVHGMAHPAVVARHAT</sequence>